<dbReference type="AlphaFoldDB" id="A0A8H7Q9M5"/>
<protein>
    <recommendedName>
        <fullName evidence="2">DDHD domain-containing protein</fullName>
    </recommendedName>
</protein>
<sequence>MFLEATYLESPSVSPVLPVEEPLPPVQKEQSIEERYQDTPVNHLVFVIHGIGQQTEQYGHFYEHMEELRETTRQVLQAKVPDHNVRIELIPIEWHKHLHDQTDPEINKITLKSIPTIRLIENDYLADVLYYFSKSRGQCITDNVTNLFNTSYNNFMSKHPDFNGKIAIYGYSLGGIITWDILSHQRTPANDKEKEDYAKLDIIYPKLDFKPDYFFALGSPVGAILVFRNQSPLLYRPDDSIIFENIFHPFDPLAYRFEPLLIEKYTDEAAVLIERSIPIGPNFSLPSLPSFPGSSLLSMFSRFTFSSGVSADPAESTKQLLEASDEAVTQNHQTTGYWKWFTEYFAGQNPHEDDKKHSRAIDGSNGELNGDEEDNNNGSTTRAHDGDVTAFDGFEGPRVIDCTDNDEDVFDEEVSTKWAGGVLSGKYDFTGPLKPRRMGSRLNKNGILTSGMMTAGMIPEKNDYFSIPKSSKTTQHTVDVLGNDGERVDNLTRAKNVHKSSQHILNQLSQDFDSPLSPTAQQEFLSNMRKGPNVTINDETSSGKDHDDAKSHISRNSNNIMDDLSKELHEPGAKVMEPRQSSESITKDATVPQEGDQDKKHSKDESEDLPSRIDFVLQPESFMDMLTNEYIVGFRAHFSYWTNKDLQWHILRRLEILDEAEDKDNE</sequence>
<evidence type="ECO:0000313" key="4">
    <source>
        <dbReference type="Proteomes" id="UP000612746"/>
    </source>
</evidence>
<dbReference type="GO" id="GO:0046872">
    <property type="term" value="F:metal ion binding"/>
    <property type="evidence" value="ECO:0007669"/>
    <property type="project" value="InterPro"/>
</dbReference>
<proteinExistence type="predicted"/>
<name>A0A8H7Q9M5_9FUNG</name>
<feature type="compositionally biased region" description="Basic and acidic residues" evidence="1">
    <location>
        <begin position="351"/>
        <end position="360"/>
    </location>
</feature>
<reference evidence="3" key="1">
    <citation type="submission" date="2020-12" db="EMBL/GenBank/DDBJ databases">
        <title>Metabolic potential, ecology and presence of endohyphal bacteria is reflected in genomic diversity of Mucoromycotina.</title>
        <authorList>
            <person name="Muszewska A."/>
            <person name="Okrasinska A."/>
            <person name="Steczkiewicz K."/>
            <person name="Drgas O."/>
            <person name="Orlowska M."/>
            <person name="Perlinska-Lenart U."/>
            <person name="Aleksandrzak-Piekarczyk T."/>
            <person name="Szatraj K."/>
            <person name="Zielenkiewicz U."/>
            <person name="Pilsyk S."/>
            <person name="Malc E."/>
            <person name="Mieczkowski P."/>
            <person name="Kruszewska J.S."/>
            <person name="Biernat P."/>
            <person name="Pawlowska J."/>
        </authorList>
    </citation>
    <scope>NUCLEOTIDE SEQUENCE</scope>
    <source>
        <strain evidence="3">WA0000051536</strain>
    </source>
</reference>
<feature type="domain" description="DDHD" evidence="2">
    <location>
        <begin position="207"/>
        <end position="656"/>
    </location>
</feature>
<dbReference type="PANTHER" id="PTHR23509">
    <property type="entry name" value="PA-PL1 PHOSPHOLIPASE FAMILY"/>
    <property type="match status" value="1"/>
</dbReference>
<dbReference type="PROSITE" id="PS51043">
    <property type="entry name" value="DDHD"/>
    <property type="match status" value="1"/>
</dbReference>
<dbReference type="InterPro" id="IPR029058">
    <property type="entry name" value="AB_hydrolase_fold"/>
</dbReference>
<dbReference type="InterPro" id="IPR058055">
    <property type="entry name" value="PA-PLA1"/>
</dbReference>
<dbReference type="SMART" id="SM01127">
    <property type="entry name" value="DDHD"/>
    <property type="match status" value="1"/>
</dbReference>
<feature type="region of interest" description="Disordered" evidence="1">
    <location>
        <begin position="351"/>
        <end position="395"/>
    </location>
</feature>
<keyword evidence="4" id="KW-1185">Reference proteome</keyword>
<organism evidence="3 4">
    <name type="scientific">Umbelopsis vinacea</name>
    <dbReference type="NCBI Taxonomy" id="44442"/>
    <lineage>
        <taxon>Eukaryota</taxon>
        <taxon>Fungi</taxon>
        <taxon>Fungi incertae sedis</taxon>
        <taxon>Mucoromycota</taxon>
        <taxon>Mucoromycotina</taxon>
        <taxon>Umbelopsidomycetes</taxon>
        <taxon>Umbelopsidales</taxon>
        <taxon>Umbelopsidaceae</taxon>
        <taxon>Umbelopsis</taxon>
    </lineage>
</organism>
<accession>A0A8H7Q9M5</accession>
<comment type="caution">
    <text evidence="3">The sequence shown here is derived from an EMBL/GenBank/DDBJ whole genome shotgun (WGS) entry which is preliminary data.</text>
</comment>
<dbReference type="GO" id="GO:0004620">
    <property type="term" value="F:phospholipase activity"/>
    <property type="evidence" value="ECO:0007669"/>
    <property type="project" value="TreeGrafter"/>
</dbReference>
<evidence type="ECO:0000256" key="1">
    <source>
        <dbReference type="SAM" id="MobiDB-lite"/>
    </source>
</evidence>
<feature type="region of interest" description="Disordered" evidence="1">
    <location>
        <begin position="573"/>
        <end position="611"/>
    </location>
</feature>
<dbReference type="Proteomes" id="UP000612746">
    <property type="component" value="Unassembled WGS sequence"/>
</dbReference>
<dbReference type="PANTHER" id="PTHR23509:SF10">
    <property type="entry name" value="LD21067P"/>
    <property type="match status" value="1"/>
</dbReference>
<dbReference type="Pfam" id="PF02862">
    <property type="entry name" value="DDHD"/>
    <property type="match status" value="1"/>
</dbReference>
<dbReference type="InterPro" id="IPR004177">
    <property type="entry name" value="DDHD_dom"/>
</dbReference>
<gene>
    <name evidence="3" type="ORF">INT44_001256</name>
</gene>
<dbReference type="GO" id="GO:0005737">
    <property type="term" value="C:cytoplasm"/>
    <property type="evidence" value="ECO:0007669"/>
    <property type="project" value="TreeGrafter"/>
</dbReference>
<feature type="region of interest" description="Disordered" evidence="1">
    <location>
        <begin position="527"/>
        <end position="557"/>
    </location>
</feature>
<evidence type="ECO:0000313" key="3">
    <source>
        <dbReference type="EMBL" id="KAG2188502.1"/>
    </source>
</evidence>
<feature type="compositionally biased region" description="Basic and acidic residues" evidence="1">
    <location>
        <begin position="541"/>
        <end position="551"/>
    </location>
</feature>
<dbReference type="SUPFAM" id="SSF53474">
    <property type="entry name" value="alpha/beta-Hydrolases"/>
    <property type="match status" value="1"/>
</dbReference>
<dbReference type="EMBL" id="JAEPRA010000002">
    <property type="protein sequence ID" value="KAG2188502.1"/>
    <property type="molecule type" value="Genomic_DNA"/>
</dbReference>
<evidence type="ECO:0000259" key="2">
    <source>
        <dbReference type="PROSITE" id="PS51043"/>
    </source>
</evidence>
<dbReference type="OrthoDB" id="431378at2759"/>